<keyword evidence="2" id="KW-1185">Reference proteome</keyword>
<dbReference type="EMBL" id="DS999411">
    <property type="protein sequence ID" value="EED35637.1"/>
    <property type="molecule type" value="Genomic_DNA"/>
</dbReference>
<protein>
    <submittedName>
        <fullName evidence="1">Uncharacterized protein</fullName>
    </submittedName>
</protein>
<sequence length="42" mass="4780">MREHLFFAPEVVLEAPDGFTFFIVSANGRMSPFYNLRDGDVS</sequence>
<gene>
    <name evidence="1" type="ORF">NOR51B_1584</name>
</gene>
<evidence type="ECO:0000313" key="1">
    <source>
        <dbReference type="EMBL" id="EED35637.1"/>
    </source>
</evidence>
<evidence type="ECO:0000313" key="2">
    <source>
        <dbReference type="Proteomes" id="UP000004699"/>
    </source>
</evidence>
<proteinExistence type="predicted"/>
<dbReference type="AlphaFoldDB" id="B8KRK0"/>
<accession>B8KRK0</accession>
<dbReference type="Proteomes" id="UP000004699">
    <property type="component" value="Unassembled WGS sequence"/>
</dbReference>
<name>B8KRK0_9GAMM</name>
<organism evidence="1 2">
    <name type="scientific">Luminiphilus syltensis NOR5-1B</name>
    <dbReference type="NCBI Taxonomy" id="565045"/>
    <lineage>
        <taxon>Bacteria</taxon>
        <taxon>Pseudomonadati</taxon>
        <taxon>Pseudomonadota</taxon>
        <taxon>Gammaproteobacteria</taxon>
        <taxon>Cellvibrionales</taxon>
        <taxon>Halieaceae</taxon>
        <taxon>Luminiphilus</taxon>
    </lineage>
</organism>
<reference evidence="2" key="1">
    <citation type="journal article" date="2013" name="BMC Microbiol.">
        <title>Taxonomy and evolution of bacteriochlorophyll a-containing members of the OM60/NOR5 clade of marine gammaproteobacteria: description of Luminiphilus syltensis gen. nov., sp. nov., reclassification of Haliea rubra as Pseudohaliea rubra gen. nov., comb. nov., and emendation of Chromatocurvus halotolerans.</title>
        <authorList>
            <person name="Spring S."/>
            <person name="Riedel T."/>
            <person name="Sproer C."/>
            <person name="Yan S."/>
            <person name="Harder J."/>
            <person name="Fuchs B.M."/>
        </authorList>
    </citation>
    <scope>NUCLEOTIDE SEQUENCE [LARGE SCALE GENOMIC DNA]</scope>
    <source>
        <strain evidence="2">NOR51-B</strain>
    </source>
</reference>
<dbReference type="HOGENOM" id="CLU_3253663_0_0_6"/>